<accession>A0AAF0PY62</accession>
<evidence type="ECO:0000313" key="1">
    <source>
        <dbReference type="EMBL" id="WMV10114.1"/>
    </source>
</evidence>
<gene>
    <name evidence="1" type="ORF">MTR67_003499</name>
</gene>
<reference evidence="1" key="1">
    <citation type="submission" date="2023-08" db="EMBL/GenBank/DDBJ databases">
        <title>A de novo genome assembly of Solanum verrucosum Schlechtendal, a Mexican diploid species geographically isolated from the other diploid A-genome species in potato relatives.</title>
        <authorList>
            <person name="Hosaka K."/>
        </authorList>
    </citation>
    <scope>NUCLEOTIDE SEQUENCE</scope>
    <source>
        <tissue evidence="1">Young leaves</tissue>
    </source>
</reference>
<name>A0AAF0PY62_SOLVR</name>
<dbReference type="EMBL" id="CP133612">
    <property type="protein sequence ID" value="WMV10114.1"/>
    <property type="molecule type" value="Genomic_DNA"/>
</dbReference>
<evidence type="ECO:0000313" key="2">
    <source>
        <dbReference type="Proteomes" id="UP001234989"/>
    </source>
</evidence>
<dbReference type="AlphaFoldDB" id="A0AAF0PY62"/>
<sequence>MHLLRGICTLLDGRDTMMILTFFNSTKDQLFILFLYQRISIDSSPCTCLILLLRIVMSLKLGTCSNN</sequence>
<proteinExistence type="predicted"/>
<protein>
    <submittedName>
        <fullName evidence="1">Uncharacterized protein</fullName>
    </submittedName>
</protein>
<keyword evidence="2" id="KW-1185">Reference proteome</keyword>
<dbReference type="Proteomes" id="UP001234989">
    <property type="component" value="Chromosome 1"/>
</dbReference>
<organism evidence="1 2">
    <name type="scientific">Solanum verrucosum</name>
    <dbReference type="NCBI Taxonomy" id="315347"/>
    <lineage>
        <taxon>Eukaryota</taxon>
        <taxon>Viridiplantae</taxon>
        <taxon>Streptophyta</taxon>
        <taxon>Embryophyta</taxon>
        <taxon>Tracheophyta</taxon>
        <taxon>Spermatophyta</taxon>
        <taxon>Magnoliopsida</taxon>
        <taxon>eudicotyledons</taxon>
        <taxon>Gunneridae</taxon>
        <taxon>Pentapetalae</taxon>
        <taxon>asterids</taxon>
        <taxon>lamiids</taxon>
        <taxon>Solanales</taxon>
        <taxon>Solanaceae</taxon>
        <taxon>Solanoideae</taxon>
        <taxon>Solaneae</taxon>
        <taxon>Solanum</taxon>
    </lineage>
</organism>